<keyword evidence="4" id="KW-0653">Protein transport</keyword>
<name>A0ABM6S660_9GAMM</name>
<gene>
    <name evidence="7" type="ORF">C2E16_07995</name>
</gene>
<dbReference type="RefSeq" id="WP_038630054.1">
    <property type="nucleotide sequence ID" value="NZ_CAXOMJ010000001.1"/>
</dbReference>
<dbReference type="InterPro" id="IPR029046">
    <property type="entry name" value="LolA/LolB/LppX"/>
</dbReference>
<dbReference type="SUPFAM" id="SSF89392">
    <property type="entry name" value="Prokaryotic lipoproteins and lipoprotein localization factors"/>
    <property type="match status" value="1"/>
</dbReference>
<dbReference type="InterPro" id="IPR033399">
    <property type="entry name" value="TP_0789-like"/>
</dbReference>
<organism evidence="7 8">
    <name type="scientific">Mixta calida</name>
    <dbReference type="NCBI Taxonomy" id="665913"/>
    <lineage>
        <taxon>Bacteria</taxon>
        <taxon>Pseudomonadati</taxon>
        <taxon>Pseudomonadota</taxon>
        <taxon>Gammaproteobacteria</taxon>
        <taxon>Enterobacterales</taxon>
        <taxon>Erwiniaceae</taxon>
        <taxon>Mixta</taxon>
    </lineage>
</organism>
<dbReference type="PIRSF" id="PIRSF028205">
    <property type="entry name" value="UCP028205"/>
    <property type="match status" value="1"/>
</dbReference>
<dbReference type="Pfam" id="PF17131">
    <property type="entry name" value="LolA_like"/>
    <property type="match status" value="1"/>
</dbReference>
<protein>
    <submittedName>
        <fullName evidence="7">Outer membrane lipoprotein-sorting protein</fullName>
    </submittedName>
</protein>
<evidence type="ECO:0000256" key="4">
    <source>
        <dbReference type="ARBA" id="ARBA00022927"/>
    </source>
</evidence>
<accession>A0ABM6S660</accession>
<proteinExistence type="predicted"/>
<keyword evidence="8" id="KW-1185">Reference proteome</keyword>
<dbReference type="CDD" id="cd16329">
    <property type="entry name" value="LolA_like"/>
    <property type="match status" value="1"/>
</dbReference>
<evidence type="ECO:0000313" key="8">
    <source>
        <dbReference type="Proteomes" id="UP000237673"/>
    </source>
</evidence>
<dbReference type="InterPro" id="IPR011220">
    <property type="entry name" value="UCP028205"/>
</dbReference>
<evidence type="ECO:0000256" key="5">
    <source>
        <dbReference type="SAM" id="SignalP"/>
    </source>
</evidence>
<feature type="chain" id="PRO_5045196395" evidence="5">
    <location>
        <begin position="24"/>
        <end position="263"/>
    </location>
</feature>
<dbReference type="EMBL" id="CP026378">
    <property type="protein sequence ID" value="AUY27108.1"/>
    <property type="molecule type" value="Genomic_DNA"/>
</dbReference>
<dbReference type="Gene3D" id="2.50.20.10">
    <property type="entry name" value="Lipoprotein localisation LolA/LolB/LppX"/>
    <property type="match status" value="1"/>
</dbReference>
<reference evidence="7 8" key="1">
    <citation type="submission" date="2018-01" db="EMBL/GenBank/DDBJ databases">
        <title>Complete and assembled Genome of Pantoea calida DSM22759T.</title>
        <authorList>
            <person name="Stevens M.J.A."/>
            <person name="Zurfluh K."/>
            <person name="Stephan R."/>
        </authorList>
    </citation>
    <scope>NUCLEOTIDE SEQUENCE [LARGE SCALE GENOMIC DNA]</scope>
    <source>
        <strain evidence="7 8">DSM 22759</strain>
    </source>
</reference>
<dbReference type="Proteomes" id="UP000237673">
    <property type="component" value="Chromosome"/>
</dbReference>
<evidence type="ECO:0000256" key="1">
    <source>
        <dbReference type="ARBA" id="ARBA00011245"/>
    </source>
</evidence>
<evidence type="ECO:0000313" key="7">
    <source>
        <dbReference type="EMBL" id="AUY27108.1"/>
    </source>
</evidence>
<feature type="domain" description="Uncharacterized protein TP-0789" evidence="6">
    <location>
        <begin position="85"/>
        <end position="260"/>
    </location>
</feature>
<keyword evidence="3 5" id="KW-0732">Signal</keyword>
<keyword evidence="2" id="KW-0813">Transport</keyword>
<comment type="subunit">
    <text evidence="1">Monomer.</text>
</comment>
<feature type="signal peptide" evidence="5">
    <location>
        <begin position="1"/>
        <end position="23"/>
    </location>
</feature>
<evidence type="ECO:0000256" key="3">
    <source>
        <dbReference type="ARBA" id="ARBA00022729"/>
    </source>
</evidence>
<sequence length="263" mass="30786">MKQKKWSLLFLLPLLLSPVPGWSETSSPQALDIIRLSDAVRSPNRPFRYTVTIQEYKAGATQPDSKQILDISMRFIKPEKGSEADARSLVRFVWPPRDKGKIMLSDWYDLWFYTPELRRPIPISRQQRLLGQISNGDVIVTNFEYGYNAELVGEVPCGEKKCYKLVLARKLPEVTYPRVIYYVEKESDYRPYKADYYSLDNKLIKEVRYQNYRQVLGKARPTKIVIQDARYGNAYSVMEYSDIRFESLPVSHFTKEYIQRGGR</sequence>
<evidence type="ECO:0000259" key="6">
    <source>
        <dbReference type="Pfam" id="PF17131"/>
    </source>
</evidence>
<evidence type="ECO:0000256" key="2">
    <source>
        <dbReference type="ARBA" id="ARBA00022448"/>
    </source>
</evidence>
<keyword evidence="7" id="KW-0449">Lipoprotein</keyword>
<dbReference type="GeneID" id="84631131"/>